<dbReference type="PIRSF" id="PIRSF004846">
    <property type="entry name" value="ModA"/>
    <property type="match status" value="1"/>
</dbReference>
<dbReference type="RefSeq" id="WP_310521050.1">
    <property type="nucleotide sequence ID" value="NZ_BAABBS010000001.1"/>
</dbReference>
<dbReference type="Pfam" id="PF13531">
    <property type="entry name" value="SBP_bac_11"/>
    <property type="match status" value="1"/>
</dbReference>
<comment type="caution">
    <text evidence="4">The sequence shown here is derived from an EMBL/GenBank/DDBJ whole genome shotgun (WGS) entry which is preliminary data.</text>
</comment>
<dbReference type="NCBIfam" id="TIGR01256">
    <property type="entry name" value="modA"/>
    <property type="match status" value="1"/>
</dbReference>
<dbReference type="Gene3D" id="3.40.190.10">
    <property type="entry name" value="Periplasmic binding protein-like II"/>
    <property type="match status" value="2"/>
</dbReference>
<keyword evidence="5" id="KW-1185">Reference proteome</keyword>
<accession>A0ABU1FMI0</accession>
<dbReference type="PANTHER" id="PTHR30632:SF14">
    <property type="entry name" value="TUNGSTATE_MOLYBDATE_CHROMATE-BINDING PROTEIN MODA"/>
    <property type="match status" value="1"/>
</dbReference>
<evidence type="ECO:0000313" key="5">
    <source>
        <dbReference type="Proteomes" id="UP001260072"/>
    </source>
</evidence>
<evidence type="ECO:0000256" key="1">
    <source>
        <dbReference type="ARBA" id="ARBA00009175"/>
    </source>
</evidence>
<dbReference type="InterPro" id="IPR005950">
    <property type="entry name" value="ModA"/>
</dbReference>
<keyword evidence="2" id="KW-0479">Metal-binding</keyword>
<name>A0ABU1FMI0_9MICO</name>
<dbReference type="PANTHER" id="PTHR30632">
    <property type="entry name" value="MOLYBDATE-BINDING PERIPLASMIC PROTEIN"/>
    <property type="match status" value="1"/>
</dbReference>
<evidence type="ECO:0000256" key="2">
    <source>
        <dbReference type="ARBA" id="ARBA00022723"/>
    </source>
</evidence>
<organism evidence="4 5">
    <name type="scientific">Agromyces indicus</name>
    <dbReference type="NCBI Taxonomy" id="758919"/>
    <lineage>
        <taxon>Bacteria</taxon>
        <taxon>Bacillati</taxon>
        <taxon>Actinomycetota</taxon>
        <taxon>Actinomycetes</taxon>
        <taxon>Micrococcales</taxon>
        <taxon>Microbacteriaceae</taxon>
        <taxon>Agromyces</taxon>
    </lineage>
</organism>
<evidence type="ECO:0000256" key="3">
    <source>
        <dbReference type="ARBA" id="ARBA00022729"/>
    </source>
</evidence>
<dbReference type="InterPro" id="IPR044084">
    <property type="entry name" value="AvModA-like_subst-bd"/>
</dbReference>
<dbReference type="CDD" id="cd13539">
    <property type="entry name" value="PBP2_AvModA"/>
    <property type="match status" value="1"/>
</dbReference>
<evidence type="ECO:0000313" key="4">
    <source>
        <dbReference type="EMBL" id="MDR5692661.1"/>
    </source>
</evidence>
<dbReference type="InterPro" id="IPR050682">
    <property type="entry name" value="ModA/WtpA"/>
</dbReference>
<reference evidence="5" key="1">
    <citation type="submission" date="2023-07" db="EMBL/GenBank/DDBJ databases">
        <title>Description of three actinobacteria isolated from air of manufacturing shop in a pharmaceutical factory.</title>
        <authorList>
            <person name="Zhang D.-F."/>
        </authorList>
    </citation>
    <scope>NUCLEOTIDE SEQUENCE [LARGE SCALE GENOMIC DNA]</scope>
    <source>
        <strain evidence="5">CCTCC AB 2011122</strain>
    </source>
</reference>
<gene>
    <name evidence="4" type="primary">modA</name>
    <name evidence="4" type="ORF">RH861_11385</name>
</gene>
<sequence length="267" mass="27133">MAAALAVGLALAGCAGGPASDGAGDGATTAQVRIAAAADLKFALEEVVVLLQERHPEVRITTTYGSSGTFLSQISNGAPFDVFLSADLAYPRQLVEEGLADEEDVFPYAVGRLVLWAGDGGGLDPADGLPALASDEVRRVAIANPAHAPYGVAAVEALRSAGVLDEVEGKLVYGENVAQAAEFVQSGNADAGIVALSLVRSDPLRGIGAWAEVPLDAYPRLDQGGVVLRSARDPGAAALVRDAILSPDGADVLARYGFSLPGATDEG</sequence>
<comment type="similarity">
    <text evidence="1">Belongs to the bacterial solute-binding protein ModA family.</text>
</comment>
<keyword evidence="3" id="KW-0732">Signal</keyword>
<dbReference type="Proteomes" id="UP001260072">
    <property type="component" value="Unassembled WGS sequence"/>
</dbReference>
<dbReference type="SUPFAM" id="SSF53850">
    <property type="entry name" value="Periplasmic binding protein-like II"/>
    <property type="match status" value="1"/>
</dbReference>
<proteinExistence type="inferred from homology"/>
<protein>
    <submittedName>
        <fullName evidence="4">Molybdate ABC transporter substrate-binding protein</fullName>
    </submittedName>
</protein>
<dbReference type="EMBL" id="JAVKGS010000003">
    <property type="protein sequence ID" value="MDR5692661.1"/>
    <property type="molecule type" value="Genomic_DNA"/>
</dbReference>